<keyword evidence="3" id="KW-1185">Reference proteome</keyword>
<name>A0A0U1L002_9FIRM</name>
<dbReference type="InterPro" id="IPR023387">
    <property type="entry name" value="DUF1653-like_dom"/>
</dbReference>
<dbReference type="AlphaFoldDB" id="A0A0U1L002"/>
<proteinExistence type="predicted"/>
<gene>
    <name evidence="2" type="ORF">SpAn4DRAFT_2224</name>
</gene>
<accession>A0A0U1L002</accession>
<dbReference type="Proteomes" id="UP000049855">
    <property type="component" value="Unassembled WGS sequence"/>
</dbReference>
<reference evidence="3" key="1">
    <citation type="submission" date="2015-03" db="EMBL/GenBank/DDBJ databases">
        <authorList>
            <person name="Nijsse Bart"/>
        </authorList>
    </citation>
    <scope>NUCLEOTIDE SEQUENCE [LARGE SCALE GENOMIC DNA]</scope>
</reference>
<evidence type="ECO:0000313" key="3">
    <source>
        <dbReference type="Proteomes" id="UP000049855"/>
    </source>
</evidence>
<dbReference type="Pfam" id="PF07866">
    <property type="entry name" value="DUF1653"/>
    <property type="match status" value="1"/>
</dbReference>
<evidence type="ECO:0000259" key="1">
    <source>
        <dbReference type="Pfam" id="PF07866"/>
    </source>
</evidence>
<protein>
    <recommendedName>
        <fullName evidence="1">DUF1653 domain-containing protein</fullName>
    </recommendedName>
</protein>
<feature type="domain" description="DUF1653" evidence="1">
    <location>
        <begin position="12"/>
        <end position="72"/>
    </location>
</feature>
<dbReference type="RefSeq" id="WP_021167806.1">
    <property type="nucleotide sequence ID" value="NZ_CTRP01000012.1"/>
</dbReference>
<sequence length="79" mass="9289">MTEKKTPRVKNGIYRHYKGKLYHVVGEAIHSETGETLIVYRALYGEYRLWVRPKSMFFENIVLDGKEAPRFALEVEVDN</sequence>
<dbReference type="InterPro" id="IPR037135">
    <property type="entry name" value="DUF1653-like_dom_sf"/>
</dbReference>
<dbReference type="Gene3D" id="2.30.30.320">
    <property type="entry name" value="DUF1653-like domain"/>
    <property type="match status" value="1"/>
</dbReference>
<organism evidence="2 3">
    <name type="scientific">Sporomusa ovata</name>
    <dbReference type="NCBI Taxonomy" id="2378"/>
    <lineage>
        <taxon>Bacteria</taxon>
        <taxon>Bacillati</taxon>
        <taxon>Bacillota</taxon>
        <taxon>Negativicutes</taxon>
        <taxon>Selenomonadales</taxon>
        <taxon>Sporomusaceae</taxon>
        <taxon>Sporomusa</taxon>
    </lineage>
</organism>
<evidence type="ECO:0000313" key="2">
    <source>
        <dbReference type="EMBL" id="CQR72992.1"/>
    </source>
</evidence>
<dbReference type="EMBL" id="CTRP01000012">
    <property type="protein sequence ID" value="CQR72992.1"/>
    <property type="molecule type" value="Genomic_DNA"/>
</dbReference>